<dbReference type="SUPFAM" id="SSF53098">
    <property type="entry name" value="Ribonuclease H-like"/>
    <property type="match status" value="1"/>
</dbReference>
<feature type="domain" description="Transposase Tn5 dimerisation" evidence="1">
    <location>
        <begin position="2"/>
        <end position="63"/>
    </location>
</feature>
<comment type="caution">
    <text evidence="2">The sequence shown here is derived from an EMBL/GenBank/DDBJ whole genome shotgun (WGS) entry which is preliminary data.</text>
</comment>
<evidence type="ECO:0000313" key="3">
    <source>
        <dbReference type="Proteomes" id="UP000239388"/>
    </source>
</evidence>
<dbReference type="InterPro" id="IPR014737">
    <property type="entry name" value="Transposase_Tn5-like_C"/>
</dbReference>
<accession>A0A2S8G0E0</accession>
<reference evidence="2 3" key="1">
    <citation type="submission" date="2018-02" db="EMBL/GenBank/DDBJ databases">
        <title>Comparative genomes isolates from brazilian mangrove.</title>
        <authorList>
            <person name="Araujo J.E."/>
            <person name="Taketani R.G."/>
            <person name="Silva M.C.P."/>
            <person name="Loureco M.V."/>
            <person name="Andreote F.D."/>
        </authorList>
    </citation>
    <scope>NUCLEOTIDE SEQUENCE [LARGE SCALE GENOMIC DNA]</scope>
    <source>
        <strain evidence="2 3">NAP PRIS-MGV</strain>
    </source>
</reference>
<organism evidence="2 3">
    <name type="scientific">Blastopirellula marina</name>
    <dbReference type="NCBI Taxonomy" id="124"/>
    <lineage>
        <taxon>Bacteria</taxon>
        <taxon>Pseudomonadati</taxon>
        <taxon>Planctomycetota</taxon>
        <taxon>Planctomycetia</taxon>
        <taxon>Pirellulales</taxon>
        <taxon>Pirellulaceae</taxon>
        <taxon>Blastopirellula</taxon>
    </lineage>
</organism>
<evidence type="ECO:0000313" key="2">
    <source>
        <dbReference type="EMBL" id="PQO37896.1"/>
    </source>
</evidence>
<dbReference type="EMBL" id="PUIB01000011">
    <property type="protein sequence ID" value="PQO37896.1"/>
    <property type="molecule type" value="Genomic_DNA"/>
</dbReference>
<evidence type="ECO:0000259" key="1">
    <source>
        <dbReference type="Pfam" id="PF02281"/>
    </source>
</evidence>
<dbReference type="Gene3D" id="1.10.740.10">
    <property type="entry name" value="Transferase Inhibitor Protein From Tn5, Chain"/>
    <property type="match status" value="1"/>
</dbReference>
<feature type="non-terminal residue" evidence="2">
    <location>
        <position position="1"/>
    </location>
</feature>
<dbReference type="AlphaFoldDB" id="A0A2S8G0E0"/>
<dbReference type="InterPro" id="IPR003201">
    <property type="entry name" value="Transposase_Tn5"/>
</dbReference>
<gene>
    <name evidence="2" type="ORF">C5Y98_07310</name>
</gene>
<protein>
    <submittedName>
        <fullName evidence="2">IS4 family transposase</fullName>
    </submittedName>
</protein>
<proteinExistence type="predicted"/>
<sequence>FTESEWKSVWRIVTRKKLPKTPPPLVKFIPVLAELGGYNNRNADTPPGPKPLWIAIRRMHDFAQAWEVFHTDEE</sequence>
<dbReference type="Pfam" id="PF02281">
    <property type="entry name" value="Dimer_Tnp_Tn5"/>
    <property type="match status" value="1"/>
</dbReference>
<dbReference type="Proteomes" id="UP000239388">
    <property type="component" value="Unassembled WGS sequence"/>
</dbReference>
<name>A0A2S8G0E0_9BACT</name>
<dbReference type="InterPro" id="IPR012337">
    <property type="entry name" value="RNaseH-like_sf"/>
</dbReference>
<dbReference type="RefSeq" id="WP_315851054.1">
    <property type="nucleotide sequence ID" value="NZ_PUIB01000011.1"/>
</dbReference>